<evidence type="ECO:0000313" key="1">
    <source>
        <dbReference type="EMBL" id="RGW71820.1"/>
    </source>
</evidence>
<comment type="caution">
    <text evidence="1">The sequence shown here is derived from an EMBL/GenBank/DDBJ whole genome shotgun (WGS) entry which is preliminary data.</text>
</comment>
<evidence type="ECO:0000313" key="2">
    <source>
        <dbReference type="Proteomes" id="UP000284651"/>
    </source>
</evidence>
<accession>A0A413CQL4</accession>
<dbReference type="Proteomes" id="UP000284651">
    <property type="component" value="Unassembled WGS sequence"/>
</dbReference>
<organism evidence="1 2">
    <name type="scientific">Holdemanella biformis</name>
    <dbReference type="NCBI Taxonomy" id="1735"/>
    <lineage>
        <taxon>Bacteria</taxon>
        <taxon>Bacillati</taxon>
        <taxon>Bacillota</taxon>
        <taxon>Erysipelotrichia</taxon>
        <taxon>Erysipelotrichales</taxon>
        <taxon>Erysipelotrichaceae</taxon>
        <taxon>Holdemanella</taxon>
    </lineage>
</organism>
<protein>
    <submittedName>
        <fullName evidence="1">Uncharacterized protein</fullName>
    </submittedName>
</protein>
<dbReference type="RefSeq" id="WP_118357910.1">
    <property type="nucleotide sequence ID" value="NZ_QSAT01000065.1"/>
</dbReference>
<name>A0A413CQL4_9FIRM</name>
<sequence length="110" mass="13290">MHIEKLNTIQHNHSLIAIKDTFNVVSKRYLTYYDEKWECKLFLNFKTIEEDNENNLIENLSSNLSINRSLIRCEIKGNQVDEKYSVSHKEMRTYNHRLYDRLLTKAYTFL</sequence>
<gene>
    <name evidence="1" type="ORF">DWV56_12120</name>
</gene>
<reference evidence="1 2" key="1">
    <citation type="submission" date="2018-08" db="EMBL/GenBank/DDBJ databases">
        <title>A genome reference for cultivated species of the human gut microbiota.</title>
        <authorList>
            <person name="Zou Y."/>
            <person name="Xue W."/>
            <person name="Luo G."/>
        </authorList>
    </citation>
    <scope>NUCLEOTIDE SEQUENCE [LARGE SCALE GENOMIC DNA]</scope>
    <source>
        <strain evidence="1 2">AF10-31</strain>
    </source>
</reference>
<dbReference type="AlphaFoldDB" id="A0A413CQL4"/>
<dbReference type="EMBL" id="QSAT01000065">
    <property type="protein sequence ID" value="RGW71820.1"/>
    <property type="molecule type" value="Genomic_DNA"/>
</dbReference>
<proteinExistence type="predicted"/>